<dbReference type="Proteomes" id="UP000214365">
    <property type="component" value="Unassembled WGS sequence"/>
</dbReference>
<comment type="caution">
    <text evidence="3">The sequence shown here is derived from an EMBL/GenBank/DDBJ whole genome shotgun (WGS) entry which is preliminary data.</text>
</comment>
<dbReference type="OrthoDB" id="447129at2759"/>
<dbReference type="GO" id="GO:0070987">
    <property type="term" value="P:error-free translesion synthesis"/>
    <property type="evidence" value="ECO:0007669"/>
    <property type="project" value="UniProtKB-ARBA"/>
</dbReference>
<dbReference type="Gene3D" id="3.30.1490.100">
    <property type="entry name" value="DNA polymerase, Y-family, little finger domain"/>
    <property type="match status" value="1"/>
</dbReference>
<reference evidence="3 4" key="1">
    <citation type="submission" date="2015-06" db="EMBL/GenBank/DDBJ databases">
        <title>Talaromyces atroroseus IBT 11181 draft genome.</title>
        <authorList>
            <person name="Rasmussen K.B."/>
            <person name="Rasmussen S."/>
            <person name="Petersen B."/>
            <person name="Sicheritz-Ponten T."/>
            <person name="Mortensen U.H."/>
            <person name="Thrane U."/>
        </authorList>
    </citation>
    <scope>NUCLEOTIDE SEQUENCE [LARGE SCALE GENOMIC DNA]</scope>
    <source>
        <strain evidence="3 4">IBT 11181</strain>
    </source>
</reference>
<dbReference type="Gene3D" id="3.30.70.270">
    <property type="match status" value="1"/>
</dbReference>
<evidence type="ECO:0000313" key="3">
    <source>
        <dbReference type="EMBL" id="OKL60028.1"/>
    </source>
</evidence>
<dbReference type="GO" id="GO:0003684">
    <property type="term" value="F:damaged DNA binding"/>
    <property type="evidence" value="ECO:0007669"/>
    <property type="project" value="InterPro"/>
</dbReference>
<dbReference type="FunFam" id="3.40.1170.60:FF:000006">
    <property type="entry name" value="DNA polymerase iota"/>
    <property type="match status" value="1"/>
</dbReference>
<dbReference type="RefSeq" id="XP_020120149.1">
    <property type="nucleotide sequence ID" value="XM_020267056.1"/>
</dbReference>
<organism evidence="3 4">
    <name type="scientific">Talaromyces atroroseus</name>
    <dbReference type="NCBI Taxonomy" id="1441469"/>
    <lineage>
        <taxon>Eukaryota</taxon>
        <taxon>Fungi</taxon>
        <taxon>Dikarya</taxon>
        <taxon>Ascomycota</taxon>
        <taxon>Pezizomycotina</taxon>
        <taxon>Eurotiomycetes</taxon>
        <taxon>Eurotiomycetidae</taxon>
        <taxon>Eurotiales</taxon>
        <taxon>Trichocomaceae</taxon>
        <taxon>Talaromyces</taxon>
        <taxon>Talaromyces sect. Trachyspermi</taxon>
    </lineage>
</organism>
<dbReference type="PROSITE" id="PS50173">
    <property type="entry name" value="UMUC"/>
    <property type="match status" value="1"/>
</dbReference>
<feature type="region of interest" description="Disordered" evidence="1">
    <location>
        <begin position="523"/>
        <end position="553"/>
    </location>
</feature>
<dbReference type="SUPFAM" id="SSF56672">
    <property type="entry name" value="DNA/RNA polymerases"/>
    <property type="match status" value="1"/>
</dbReference>
<gene>
    <name evidence="3" type="ORF">UA08_04752</name>
</gene>
<keyword evidence="4" id="KW-1185">Reference proteome</keyword>
<dbReference type="GeneID" id="31004507"/>
<protein>
    <recommendedName>
        <fullName evidence="2">UmuC domain-containing protein</fullName>
    </recommendedName>
</protein>
<dbReference type="EMBL" id="LFMY01000006">
    <property type="protein sequence ID" value="OKL60028.1"/>
    <property type="molecule type" value="Genomic_DNA"/>
</dbReference>
<dbReference type="STRING" id="1441469.A0A225ARX7"/>
<dbReference type="PANTHER" id="PTHR46404:SF1">
    <property type="entry name" value="DNA POLYMERASE IOTA"/>
    <property type="match status" value="1"/>
</dbReference>
<dbReference type="InterPro" id="IPR036775">
    <property type="entry name" value="DNA_pol_Y-fam_lit_finger_sf"/>
</dbReference>
<evidence type="ECO:0000256" key="1">
    <source>
        <dbReference type="SAM" id="MobiDB-lite"/>
    </source>
</evidence>
<evidence type="ECO:0000259" key="2">
    <source>
        <dbReference type="PROSITE" id="PS50173"/>
    </source>
</evidence>
<dbReference type="GO" id="GO:0006281">
    <property type="term" value="P:DNA repair"/>
    <property type="evidence" value="ECO:0007669"/>
    <property type="project" value="InterPro"/>
</dbReference>
<name>A0A225ARX7_TALAT</name>
<dbReference type="Pfam" id="PF00817">
    <property type="entry name" value="IMS"/>
    <property type="match status" value="1"/>
</dbReference>
<dbReference type="InterPro" id="IPR001126">
    <property type="entry name" value="UmuC"/>
</dbReference>
<dbReference type="InterPro" id="IPR043502">
    <property type="entry name" value="DNA/RNA_pol_sf"/>
</dbReference>
<sequence>MSNGYVEPRRNATDQVTKNSDMRITSMLALAGMAALRRDDSRVIIHFDYDCFYASVLEAENPALKSLPLAVQQKQIVVTCNYEARRRGLRKLQLIREARQICPDVVIVLGEDLTKFRNASKILYDFLKGFLWTQRAERLGFDEVFLDATDMIDYNMALLNPYDLAHSFFFLDKQDPTNGFQFDATKFCGPTYPESAGIPLSDNTRIEESQRTLTLRLILGSHLAHYIRSRLDNECGYTATVGISTSKLLAKLVGNTHKPNNQTALIPPYGLSAISREEGNIHRFIDDHEVGKIPGIGFKSAHKLRTYILHREAKFKPYTERDDKDQVKVRNVRLSSTMGPSKLLDILGGPGTPRDIGFRTWELLNGVDNSEVREARAVPKQISIEDSYMGVENFWDVKKQLHLLSTSLIQRMRTDLIDGNQGTDGEDLRWMAHPRTLRLSTRRRSSKNADGSRDYCFTNGRTSRSAPLPNFIFNLAESAEVVAEKLVNDCLVSMFRKLYPDKSFGELSLINVAVTNMVESAGVEKQSSGRDIGKMLKQQRSDAASKSEKGTENFHQDFLAQDESFLNNHSGARVDETTWEESDEEEVLSTQVCDVCGSHIPLFAFSAHALYHRVPD</sequence>
<evidence type="ECO:0000313" key="4">
    <source>
        <dbReference type="Proteomes" id="UP000214365"/>
    </source>
</evidence>
<accession>A0A225ARX7</accession>
<feature type="compositionally biased region" description="Basic and acidic residues" evidence="1">
    <location>
        <begin position="527"/>
        <end position="553"/>
    </location>
</feature>
<feature type="domain" description="UmuC" evidence="2">
    <location>
        <begin position="44"/>
        <end position="297"/>
    </location>
</feature>
<dbReference type="Gene3D" id="3.40.1170.60">
    <property type="match status" value="1"/>
</dbReference>
<dbReference type="PANTHER" id="PTHR46404">
    <property type="entry name" value="DNA POLYMERASE IOTA"/>
    <property type="match status" value="1"/>
</dbReference>
<dbReference type="GO" id="GO:0003887">
    <property type="term" value="F:DNA-directed DNA polymerase activity"/>
    <property type="evidence" value="ECO:0007669"/>
    <property type="project" value="TreeGrafter"/>
</dbReference>
<dbReference type="InterPro" id="IPR043128">
    <property type="entry name" value="Rev_trsase/Diguanyl_cyclase"/>
</dbReference>
<dbReference type="AlphaFoldDB" id="A0A225ARX7"/>
<proteinExistence type="predicted"/>